<evidence type="ECO:0000256" key="2">
    <source>
        <dbReference type="ARBA" id="ARBA00022448"/>
    </source>
</evidence>
<dbReference type="SUPFAM" id="SSF161098">
    <property type="entry name" value="MetI-like"/>
    <property type="match status" value="1"/>
</dbReference>
<evidence type="ECO:0000256" key="1">
    <source>
        <dbReference type="ARBA" id="ARBA00004651"/>
    </source>
</evidence>
<dbReference type="PANTHER" id="PTHR43386:SF1">
    <property type="entry name" value="D,D-DIPEPTIDE TRANSPORT SYSTEM PERMEASE PROTEIN DDPC-RELATED"/>
    <property type="match status" value="1"/>
</dbReference>
<feature type="transmembrane region" description="Helical" evidence="7">
    <location>
        <begin position="71"/>
        <end position="95"/>
    </location>
</feature>
<comment type="subcellular location">
    <subcellularLocation>
        <location evidence="1">Cell membrane</location>
        <topology evidence="1">Multi-pass membrane protein</topology>
    </subcellularLocation>
</comment>
<name>X1P260_9ZZZZ</name>
<dbReference type="GO" id="GO:0055085">
    <property type="term" value="P:transmembrane transport"/>
    <property type="evidence" value="ECO:0007669"/>
    <property type="project" value="InterPro"/>
</dbReference>
<keyword evidence="2" id="KW-0813">Transport</keyword>
<keyword evidence="4 7" id="KW-0812">Transmembrane</keyword>
<dbReference type="EMBL" id="BARV01042729">
    <property type="protein sequence ID" value="GAI50412.1"/>
    <property type="molecule type" value="Genomic_DNA"/>
</dbReference>
<dbReference type="Pfam" id="PF12911">
    <property type="entry name" value="OppC_N"/>
    <property type="match status" value="1"/>
</dbReference>
<dbReference type="GO" id="GO:0005886">
    <property type="term" value="C:plasma membrane"/>
    <property type="evidence" value="ECO:0007669"/>
    <property type="project" value="UniProtKB-SubCell"/>
</dbReference>
<protein>
    <recommendedName>
        <fullName evidence="8">ABC transmembrane type-1 domain-containing protein</fullName>
    </recommendedName>
</protein>
<evidence type="ECO:0000256" key="5">
    <source>
        <dbReference type="ARBA" id="ARBA00022989"/>
    </source>
</evidence>
<dbReference type="PROSITE" id="PS50928">
    <property type="entry name" value="ABC_TM1"/>
    <property type="match status" value="1"/>
</dbReference>
<dbReference type="InterPro" id="IPR025966">
    <property type="entry name" value="OppC_N"/>
</dbReference>
<evidence type="ECO:0000256" key="7">
    <source>
        <dbReference type="SAM" id="Phobius"/>
    </source>
</evidence>
<evidence type="ECO:0000256" key="3">
    <source>
        <dbReference type="ARBA" id="ARBA00022475"/>
    </source>
</evidence>
<keyword evidence="3" id="KW-1003">Cell membrane</keyword>
<dbReference type="PANTHER" id="PTHR43386">
    <property type="entry name" value="OLIGOPEPTIDE TRANSPORT SYSTEM PERMEASE PROTEIN APPC"/>
    <property type="match status" value="1"/>
</dbReference>
<dbReference type="Gene3D" id="1.10.3720.10">
    <property type="entry name" value="MetI-like"/>
    <property type="match status" value="1"/>
</dbReference>
<comment type="caution">
    <text evidence="9">The sequence shown here is derived from an EMBL/GenBank/DDBJ whole genome shotgun (WGS) entry which is preliminary data.</text>
</comment>
<feature type="non-terminal residue" evidence="9">
    <location>
        <position position="125"/>
    </location>
</feature>
<proteinExistence type="predicted"/>
<dbReference type="AlphaFoldDB" id="X1P260"/>
<accession>X1P260</accession>
<evidence type="ECO:0000259" key="8">
    <source>
        <dbReference type="PROSITE" id="PS50928"/>
    </source>
</evidence>
<keyword evidence="6 7" id="KW-0472">Membrane</keyword>
<dbReference type="InterPro" id="IPR050366">
    <property type="entry name" value="BP-dependent_transpt_permease"/>
</dbReference>
<sequence length="125" mass="13115">FGLAIVVILILCAIFANVIAPNSPTPSPPELFKALKPGFWSEGGIEEMPLGADGLGRCVLSRILYGARVSLTAGFVAVGIAMFLGITFGVIAGYYGGWVDAVIMRIVDIMFAFPALLLAIVIVTV</sequence>
<feature type="domain" description="ABC transmembrane type-1" evidence="8">
    <location>
        <begin position="67"/>
        <end position="125"/>
    </location>
</feature>
<evidence type="ECO:0000313" key="9">
    <source>
        <dbReference type="EMBL" id="GAI50412.1"/>
    </source>
</evidence>
<dbReference type="InterPro" id="IPR000515">
    <property type="entry name" value="MetI-like"/>
</dbReference>
<keyword evidence="5 7" id="KW-1133">Transmembrane helix</keyword>
<evidence type="ECO:0000256" key="4">
    <source>
        <dbReference type="ARBA" id="ARBA00022692"/>
    </source>
</evidence>
<evidence type="ECO:0000256" key="6">
    <source>
        <dbReference type="ARBA" id="ARBA00023136"/>
    </source>
</evidence>
<organism evidence="9">
    <name type="scientific">marine sediment metagenome</name>
    <dbReference type="NCBI Taxonomy" id="412755"/>
    <lineage>
        <taxon>unclassified sequences</taxon>
        <taxon>metagenomes</taxon>
        <taxon>ecological metagenomes</taxon>
    </lineage>
</organism>
<feature type="transmembrane region" description="Helical" evidence="7">
    <location>
        <begin position="102"/>
        <end position="123"/>
    </location>
</feature>
<reference evidence="9" key="1">
    <citation type="journal article" date="2014" name="Front. Microbiol.">
        <title>High frequency of phylogenetically diverse reductive dehalogenase-homologous genes in deep subseafloor sedimentary metagenomes.</title>
        <authorList>
            <person name="Kawai M."/>
            <person name="Futagami T."/>
            <person name="Toyoda A."/>
            <person name="Takaki Y."/>
            <person name="Nishi S."/>
            <person name="Hori S."/>
            <person name="Arai W."/>
            <person name="Tsubouchi T."/>
            <person name="Morono Y."/>
            <person name="Uchiyama I."/>
            <person name="Ito T."/>
            <person name="Fujiyama A."/>
            <person name="Inagaki F."/>
            <person name="Takami H."/>
        </authorList>
    </citation>
    <scope>NUCLEOTIDE SEQUENCE</scope>
    <source>
        <strain evidence="9">Expedition CK06-06</strain>
    </source>
</reference>
<dbReference type="InterPro" id="IPR035906">
    <property type="entry name" value="MetI-like_sf"/>
</dbReference>
<feature type="non-terminal residue" evidence="9">
    <location>
        <position position="1"/>
    </location>
</feature>
<dbReference type="Pfam" id="PF00528">
    <property type="entry name" value="BPD_transp_1"/>
    <property type="match status" value="1"/>
</dbReference>
<gene>
    <name evidence="9" type="ORF">S06H3_64124</name>
</gene>